<protein>
    <submittedName>
        <fullName evidence="2">Uncharacterized protein</fullName>
    </submittedName>
</protein>
<reference evidence="2" key="1">
    <citation type="submission" date="2019-04" db="EMBL/GenBank/DDBJ databases">
        <title>Sequencing of skin fungus with MAO and IRED activity.</title>
        <authorList>
            <person name="Marsaioli A.J."/>
            <person name="Bonatto J.M.C."/>
            <person name="Reis Junior O."/>
        </authorList>
    </citation>
    <scope>NUCLEOTIDE SEQUENCE</scope>
    <source>
        <strain evidence="2">30M1</strain>
    </source>
</reference>
<name>A0A9P4T6H7_CURKU</name>
<accession>A0A9P4T6H7</accession>
<keyword evidence="1" id="KW-1133">Transmembrane helix</keyword>
<keyword evidence="3" id="KW-1185">Reference proteome</keyword>
<feature type="transmembrane region" description="Helical" evidence="1">
    <location>
        <begin position="340"/>
        <end position="360"/>
    </location>
</feature>
<sequence>MDNTKENIKLYTLESNGAAPLYKMNTALSDALRSGIQHSNPIDPLGTWNVPKDLNSGLAGLCLFRGQCSWDAFKTLALCSSGEDVTREITLEDNRITLPALKGLLRSDQEPPSFQSGLHGYTRKNGSATATFPATSISDGTNLPNLAEVYYLFYDPCVDSAGVDKSNMTHWRAYKGRFQFCIQTLKAISDSASKDGLTKDGTTMTLINSAANLDWNQATRGNYSAFCTKVDGEEEDFCVSEALMQSLASHMSSIFNTTAIFNDSDLRDIQYSSEWGPLLTGPIYRNCADDMIPRIAFFRDMLEGITYSLTNKFRNNENDIEQVYGTFTHVHTVVLVDFRWLILPIALWSMIVIFFFSTIVTTRNTPMWKSSPLPLLSLTSSDITPASEERIRKEAKKTWMELRWKQIGWQMLHTTEERGVKREEPQGRGELVMDL</sequence>
<dbReference type="Proteomes" id="UP000801428">
    <property type="component" value="Unassembled WGS sequence"/>
</dbReference>
<dbReference type="AlphaFoldDB" id="A0A9P4T6H7"/>
<dbReference type="PANTHER" id="PTHR35394:SF5">
    <property type="entry name" value="DUF3176 DOMAIN-CONTAINING PROTEIN"/>
    <property type="match status" value="1"/>
</dbReference>
<keyword evidence="1" id="KW-0472">Membrane</keyword>
<dbReference type="EMBL" id="SWKU01000033">
    <property type="protein sequence ID" value="KAF2995327.1"/>
    <property type="molecule type" value="Genomic_DNA"/>
</dbReference>
<dbReference type="PANTHER" id="PTHR35394">
    <property type="entry name" value="DUF3176 DOMAIN-CONTAINING PROTEIN"/>
    <property type="match status" value="1"/>
</dbReference>
<dbReference type="OrthoDB" id="5242705at2759"/>
<gene>
    <name evidence="2" type="ORF">E8E13_001031</name>
</gene>
<keyword evidence="1" id="KW-0812">Transmembrane</keyword>
<evidence type="ECO:0000313" key="3">
    <source>
        <dbReference type="Proteomes" id="UP000801428"/>
    </source>
</evidence>
<proteinExistence type="predicted"/>
<evidence type="ECO:0000313" key="2">
    <source>
        <dbReference type="EMBL" id="KAF2995327.1"/>
    </source>
</evidence>
<evidence type="ECO:0000256" key="1">
    <source>
        <dbReference type="SAM" id="Phobius"/>
    </source>
</evidence>
<organism evidence="2 3">
    <name type="scientific">Curvularia kusanoi</name>
    <name type="common">Cochliobolus kusanoi</name>
    <dbReference type="NCBI Taxonomy" id="90978"/>
    <lineage>
        <taxon>Eukaryota</taxon>
        <taxon>Fungi</taxon>
        <taxon>Dikarya</taxon>
        <taxon>Ascomycota</taxon>
        <taxon>Pezizomycotina</taxon>
        <taxon>Dothideomycetes</taxon>
        <taxon>Pleosporomycetidae</taxon>
        <taxon>Pleosporales</taxon>
        <taxon>Pleosporineae</taxon>
        <taxon>Pleosporaceae</taxon>
        <taxon>Curvularia</taxon>
    </lineage>
</organism>
<comment type="caution">
    <text evidence="2">The sequence shown here is derived from an EMBL/GenBank/DDBJ whole genome shotgun (WGS) entry which is preliminary data.</text>
</comment>